<gene>
    <name evidence="1" type="ORF">METZ01_LOCUS512399</name>
</gene>
<dbReference type="EMBL" id="UINC01228293">
    <property type="protein sequence ID" value="SVE59545.1"/>
    <property type="molecule type" value="Genomic_DNA"/>
</dbReference>
<name>A0A383ETI6_9ZZZZ</name>
<dbReference type="AlphaFoldDB" id="A0A383ETI6"/>
<organism evidence="1">
    <name type="scientific">marine metagenome</name>
    <dbReference type="NCBI Taxonomy" id="408172"/>
    <lineage>
        <taxon>unclassified sequences</taxon>
        <taxon>metagenomes</taxon>
        <taxon>ecological metagenomes</taxon>
    </lineage>
</organism>
<reference evidence="1" key="1">
    <citation type="submission" date="2018-05" db="EMBL/GenBank/DDBJ databases">
        <authorList>
            <person name="Lanie J.A."/>
            <person name="Ng W.-L."/>
            <person name="Kazmierczak K.M."/>
            <person name="Andrzejewski T.M."/>
            <person name="Davidsen T.M."/>
            <person name="Wayne K.J."/>
            <person name="Tettelin H."/>
            <person name="Glass J.I."/>
            <person name="Rusch D."/>
            <person name="Podicherti R."/>
            <person name="Tsui H.-C.T."/>
            <person name="Winkler M.E."/>
        </authorList>
    </citation>
    <scope>NUCLEOTIDE SEQUENCE</scope>
</reference>
<proteinExistence type="predicted"/>
<protein>
    <recommendedName>
        <fullName evidence="2">DUF465 domain-containing protein</fullName>
    </recommendedName>
</protein>
<accession>A0A383ETI6</accession>
<evidence type="ECO:0000313" key="1">
    <source>
        <dbReference type="EMBL" id="SVE59545.1"/>
    </source>
</evidence>
<evidence type="ECO:0008006" key="2">
    <source>
        <dbReference type="Google" id="ProtNLM"/>
    </source>
</evidence>
<sequence length="58" mass="6632">MSLIKDLSKEKKQVDVLIKKITKTRLNDRTSGSWVSLRVLKKKKLALKDKIASIAKTH</sequence>